<dbReference type="Pfam" id="PF01593">
    <property type="entry name" value="Amino_oxidase"/>
    <property type="match status" value="1"/>
</dbReference>
<dbReference type="SUPFAM" id="SSF51905">
    <property type="entry name" value="FAD/NAD(P)-binding domain"/>
    <property type="match status" value="1"/>
</dbReference>
<dbReference type="InterPro" id="IPR050464">
    <property type="entry name" value="Zeta_carotene_desat/Oxidored"/>
</dbReference>
<feature type="domain" description="Amine oxidase" evidence="2">
    <location>
        <begin position="25"/>
        <end position="286"/>
    </location>
</feature>
<organism evidence="3 4">
    <name type="scientific">Microbacterium sediminicola</name>
    <dbReference type="NCBI Taxonomy" id="415210"/>
    <lineage>
        <taxon>Bacteria</taxon>
        <taxon>Bacillati</taxon>
        <taxon>Actinomycetota</taxon>
        <taxon>Actinomycetes</taxon>
        <taxon>Micrococcales</taxon>
        <taxon>Microbacteriaceae</taxon>
        <taxon>Microbacterium</taxon>
    </lineage>
</organism>
<dbReference type="PANTHER" id="PTHR42923">
    <property type="entry name" value="PROTOPORPHYRINOGEN OXIDASE"/>
    <property type="match status" value="1"/>
</dbReference>
<dbReference type="Gene3D" id="1.10.3110.10">
    <property type="entry name" value="protoporphyrinogen ix oxidase, domain 3"/>
    <property type="match status" value="1"/>
</dbReference>
<keyword evidence="4" id="KW-1185">Reference proteome</keyword>
<accession>A0ABP4UEU3</accession>
<dbReference type="Gene3D" id="3.50.50.60">
    <property type="entry name" value="FAD/NAD(P)-binding domain"/>
    <property type="match status" value="1"/>
</dbReference>
<dbReference type="Proteomes" id="UP001501690">
    <property type="component" value="Unassembled WGS sequence"/>
</dbReference>
<sequence>MAESAFARLIEHARSEHVVVVGGGIAGMVAARELAKVGVQVTLVEQSARLGGQLGAVEVGGVEVGLGATAWSGGADGDVSLLARELGLGDDLISPADEAEWLAIEAGVVPVPRGSVAGIPANPWDEDVRRVIGWGGTWRAYLDRLRPPLTIGQQRNLGALVATRMGRKVRDRLVAPVTRGRYGLAPDDADVQVVARGLGSALTRTGSLSGAVGERAETARDGSLQGVRGGLPRLMRALEASLNDYAVTVLTNTRVSAVRAGDGWTVDAITPEGAHTLTAHAVVVACREVSGSLDVELPPVLARELVQDIVTLVVDAPAPATRRASVYIGEGAELSPVAPVLAADETARWGEGGRSRVLRLTYGDLEHPSPLADFDAEALTRAATEHARVLLDVSGEVRGIHCARVVQTAPAALAGRLEAGAAVRQHAARLPALAVVGEWVTGPGLGRVVSQARSESERLRVSLLWGEHPDGATLGEDHPIDQREETP</sequence>
<protein>
    <recommendedName>
        <fullName evidence="2">Amine oxidase domain-containing protein</fullName>
    </recommendedName>
</protein>
<evidence type="ECO:0000313" key="3">
    <source>
        <dbReference type="EMBL" id="GAA1701224.1"/>
    </source>
</evidence>
<dbReference type="InterPro" id="IPR002937">
    <property type="entry name" value="Amino_oxidase"/>
</dbReference>
<dbReference type="PANTHER" id="PTHR42923:SF3">
    <property type="entry name" value="PROTOPORPHYRINOGEN OXIDASE"/>
    <property type="match status" value="1"/>
</dbReference>
<name>A0ABP4UEU3_9MICO</name>
<dbReference type="RefSeq" id="WP_344071911.1">
    <property type="nucleotide sequence ID" value="NZ_BAAAPL010000002.1"/>
</dbReference>
<reference evidence="4" key="1">
    <citation type="journal article" date="2019" name="Int. J. Syst. Evol. Microbiol.">
        <title>The Global Catalogue of Microorganisms (GCM) 10K type strain sequencing project: providing services to taxonomists for standard genome sequencing and annotation.</title>
        <authorList>
            <consortium name="The Broad Institute Genomics Platform"/>
            <consortium name="The Broad Institute Genome Sequencing Center for Infectious Disease"/>
            <person name="Wu L."/>
            <person name="Ma J."/>
        </authorList>
    </citation>
    <scope>NUCLEOTIDE SEQUENCE [LARGE SCALE GENOMIC DNA]</scope>
    <source>
        <strain evidence="4">JCM 15577</strain>
    </source>
</reference>
<dbReference type="InterPro" id="IPR036188">
    <property type="entry name" value="FAD/NAD-bd_sf"/>
</dbReference>
<evidence type="ECO:0000256" key="1">
    <source>
        <dbReference type="SAM" id="MobiDB-lite"/>
    </source>
</evidence>
<dbReference type="EMBL" id="BAAAPL010000002">
    <property type="protein sequence ID" value="GAA1701224.1"/>
    <property type="molecule type" value="Genomic_DNA"/>
</dbReference>
<evidence type="ECO:0000313" key="4">
    <source>
        <dbReference type="Proteomes" id="UP001501690"/>
    </source>
</evidence>
<evidence type="ECO:0000259" key="2">
    <source>
        <dbReference type="Pfam" id="PF01593"/>
    </source>
</evidence>
<gene>
    <name evidence="3" type="ORF">GCM10009808_18840</name>
</gene>
<proteinExistence type="predicted"/>
<comment type="caution">
    <text evidence="3">The sequence shown here is derived from an EMBL/GenBank/DDBJ whole genome shotgun (WGS) entry which is preliminary data.</text>
</comment>
<dbReference type="PRINTS" id="PR00411">
    <property type="entry name" value="PNDRDTASEI"/>
</dbReference>
<dbReference type="Gene3D" id="3.90.660.20">
    <property type="entry name" value="Protoporphyrinogen oxidase, mitochondrial, domain 2"/>
    <property type="match status" value="1"/>
</dbReference>
<feature type="region of interest" description="Disordered" evidence="1">
    <location>
        <begin position="468"/>
        <end position="487"/>
    </location>
</feature>